<feature type="transmembrane region" description="Helical" evidence="1">
    <location>
        <begin position="157"/>
        <end position="178"/>
    </location>
</feature>
<evidence type="ECO:0000256" key="1">
    <source>
        <dbReference type="SAM" id="Phobius"/>
    </source>
</evidence>
<dbReference type="RefSeq" id="WP_189220820.1">
    <property type="nucleotide sequence ID" value="NZ_BMQK01000032.1"/>
</dbReference>
<reference evidence="2" key="2">
    <citation type="submission" date="2020-09" db="EMBL/GenBank/DDBJ databases">
        <authorList>
            <person name="Sun Q."/>
            <person name="Ohkuma M."/>
        </authorList>
    </citation>
    <scope>NUCLEOTIDE SEQUENCE</scope>
    <source>
        <strain evidence="2">JCM 3131</strain>
    </source>
</reference>
<dbReference type="Proteomes" id="UP000620156">
    <property type="component" value="Unassembled WGS sequence"/>
</dbReference>
<dbReference type="EMBL" id="BMQK01000032">
    <property type="protein sequence ID" value="GGQ89565.1"/>
    <property type="molecule type" value="Genomic_DNA"/>
</dbReference>
<dbReference type="AlphaFoldDB" id="A0A918BS39"/>
<feature type="transmembrane region" description="Helical" evidence="1">
    <location>
        <begin position="103"/>
        <end position="124"/>
    </location>
</feature>
<evidence type="ECO:0000313" key="3">
    <source>
        <dbReference type="Proteomes" id="UP000620156"/>
    </source>
</evidence>
<evidence type="ECO:0000313" key="2">
    <source>
        <dbReference type="EMBL" id="GGQ89565.1"/>
    </source>
</evidence>
<name>A0A918BS39_9ACTN</name>
<accession>A0A918BS39</accession>
<organism evidence="2 3">
    <name type="scientific">Streptomyces ruber</name>
    <dbReference type="NCBI Taxonomy" id="83378"/>
    <lineage>
        <taxon>Bacteria</taxon>
        <taxon>Bacillati</taxon>
        <taxon>Actinomycetota</taxon>
        <taxon>Actinomycetes</taxon>
        <taxon>Kitasatosporales</taxon>
        <taxon>Streptomycetaceae</taxon>
        <taxon>Streptomyces</taxon>
    </lineage>
</organism>
<proteinExistence type="predicted"/>
<keyword evidence="1" id="KW-1133">Transmembrane helix</keyword>
<gene>
    <name evidence="2" type="ORF">GCM10010145_68890</name>
</gene>
<keyword evidence="1" id="KW-0472">Membrane</keyword>
<feature type="transmembrane region" description="Helical" evidence="1">
    <location>
        <begin position="63"/>
        <end position="83"/>
    </location>
</feature>
<keyword evidence="3" id="KW-1185">Reference proteome</keyword>
<reference evidence="2" key="1">
    <citation type="journal article" date="2014" name="Int. J. Syst. Evol. Microbiol.">
        <title>Complete genome sequence of Corynebacterium casei LMG S-19264T (=DSM 44701T), isolated from a smear-ripened cheese.</title>
        <authorList>
            <consortium name="US DOE Joint Genome Institute (JGI-PGF)"/>
            <person name="Walter F."/>
            <person name="Albersmeier A."/>
            <person name="Kalinowski J."/>
            <person name="Ruckert C."/>
        </authorList>
    </citation>
    <scope>NUCLEOTIDE SEQUENCE</scope>
    <source>
        <strain evidence="2">JCM 3131</strain>
    </source>
</reference>
<sequence length="209" mass="22150">MNEHSPEEKKVVNQTNSGPGTFVGGNVFGHVYNLFVPAERRRRSAAPEGQGSRGVPDDDYDDIFFNLLGAVFLGGTFATGVGYCVRGLPLSSGSPAPELLERWVAGILCVAAFFACAAAFLARVAQGLELWAERCADITTETQIRILAYLPAGMTRALATFTAAAAMAAALLAVFYAWGGFGTSVQERANIARDNAAVQAARARAAMQR</sequence>
<protein>
    <submittedName>
        <fullName evidence="2">Uncharacterized protein</fullName>
    </submittedName>
</protein>
<keyword evidence="1" id="KW-0812">Transmembrane</keyword>
<comment type="caution">
    <text evidence="2">The sequence shown here is derived from an EMBL/GenBank/DDBJ whole genome shotgun (WGS) entry which is preliminary data.</text>
</comment>